<dbReference type="CDD" id="cd00293">
    <property type="entry name" value="USP-like"/>
    <property type="match status" value="1"/>
</dbReference>
<dbReference type="InterPro" id="IPR014729">
    <property type="entry name" value="Rossmann-like_a/b/a_fold"/>
</dbReference>
<accession>A0ABQ6Z9W0</accession>
<dbReference type="PRINTS" id="PR01438">
    <property type="entry name" value="UNVRSLSTRESS"/>
</dbReference>
<sequence>MKILLAVDGSAVGAAAVRRVAKLAKALKAPPELHVLQVVPRLSKAAEKEFGKAGPGRYYEAQYEATMAVVRPHLKRARLAFQERKAIGDVVPTLLDEAKAVKAEMIVIGSHGKGALKSLLLGSVTQKVVALSPVPVLVVH</sequence>
<dbReference type="PANTHER" id="PTHR46268:SF6">
    <property type="entry name" value="UNIVERSAL STRESS PROTEIN UP12"/>
    <property type="match status" value="1"/>
</dbReference>
<comment type="similarity">
    <text evidence="1">Belongs to the universal stress protein A family.</text>
</comment>
<name>A0ABQ6Z9W0_9GAMM</name>
<dbReference type="SUPFAM" id="SSF52402">
    <property type="entry name" value="Adenine nucleotide alpha hydrolases-like"/>
    <property type="match status" value="1"/>
</dbReference>
<feature type="domain" description="UspA" evidence="2">
    <location>
        <begin position="2"/>
        <end position="140"/>
    </location>
</feature>
<keyword evidence="4" id="KW-1185">Reference proteome</keyword>
<gene>
    <name evidence="3" type="ORF">CSC65_05280</name>
</gene>
<dbReference type="RefSeq" id="WP_162409151.1">
    <property type="nucleotide sequence ID" value="NZ_CP093331.1"/>
</dbReference>
<dbReference type="Gene3D" id="3.40.50.620">
    <property type="entry name" value="HUPs"/>
    <property type="match status" value="1"/>
</dbReference>
<evidence type="ECO:0000313" key="3">
    <source>
        <dbReference type="EMBL" id="KAF1695913.1"/>
    </source>
</evidence>
<organism evidence="3 4">
    <name type="scientific">Pseudoxanthomonas daejeonensis</name>
    <dbReference type="NCBI Taxonomy" id="266062"/>
    <lineage>
        <taxon>Bacteria</taxon>
        <taxon>Pseudomonadati</taxon>
        <taxon>Pseudomonadota</taxon>
        <taxon>Gammaproteobacteria</taxon>
        <taxon>Lysobacterales</taxon>
        <taxon>Lysobacteraceae</taxon>
        <taxon>Pseudoxanthomonas</taxon>
    </lineage>
</organism>
<dbReference type="EMBL" id="PDWN01000004">
    <property type="protein sequence ID" value="KAF1695913.1"/>
    <property type="molecule type" value="Genomic_DNA"/>
</dbReference>
<protein>
    <recommendedName>
        <fullName evidence="2">UspA domain-containing protein</fullName>
    </recommendedName>
</protein>
<evidence type="ECO:0000259" key="2">
    <source>
        <dbReference type="Pfam" id="PF00582"/>
    </source>
</evidence>
<reference evidence="3 4" key="1">
    <citation type="submission" date="2017-10" db="EMBL/GenBank/DDBJ databases">
        <title>Whole genome sequencing of members of genus Pseudoxanthomonas.</title>
        <authorList>
            <person name="Kumar S."/>
            <person name="Bansal K."/>
            <person name="Kaur A."/>
            <person name="Patil P."/>
            <person name="Sharma S."/>
            <person name="Patil P.B."/>
        </authorList>
    </citation>
    <scope>NUCLEOTIDE SEQUENCE [LARGE SCALE GENOMIC DNA]</scope>
    <source>
        <strain evidence="3 4">DSM 17801</strain>
    </source>
</reference>
<evidence type="ECO:0000256" key="1">
    <source>
        <dbReference type="ARBA" id="ARBA00008791"/>
    </source>
</evidence>
<comment type="caution">
    <text evidence="3">The sequence shown here is derived from an EMBL/GenBank/DDBJ whole genome shotgun (WGS) entry which is preliminary data.</text>
</comment>
<dbReference type="Proteomes" id="UP000788419">
    <property type="component" value="Unassembled WGS sequence"/>
</dbReference>
<dbReference type="InterPro" id="IPR006016">
    <property type="entry name" value="UspA"/>
</dbReference>
<evidence type="ECO:0000313" key="4">
    <source>
        <dbReference type="Proteomes" id="UP000788419"/>
    </source>
</evidence>
<dbReference type="Pfam" id="PF00582">
    <property type="entry name" value="Usp"/>
    <property type="match status" value="1"/>
</dbReference>
<dbReference type="InterPro" id="IPR006015">
    <property type="entry name" value="Universal_stress_UspA"/>
</dbReference>
<proteinExistence type="inferred from homology"/>
<dbReference type="PANTHER" id="PTHR46268">
    <property type="entry name" value="STRESS RESPONSE PROTEIN NHAX"/>
    <property type="match status" value="1"/>
</dbReference>